<dbReference type="Pfam" id="PF07808">
    <property type="entry name" value="RED_N"/>
    <property type="match status" value="1"/>
</dbReference>
<evidence type="ECO:0000313" key="6">
    <source>
        <dbReference type="EMBL" id="CAF9903204.1"/>
    </source>
</evidence>
<dbReference type="GO" id="GO:0005634">
    <property type="term" value="C:nucleus"/>
    <property type="evidence" value="ECO:0007669"/>
    <property type="project" value="UniProtKB-SubCell"/>
</dbReference>
<feature type="coiled-coil region" evidence="3">
    <location>
        <begin position="169"/>
        <end position="227"/>
    </location>
</feature>
<protein>
    <recommendedName>
        <fullName evidence="5">RED-like N-terminal domain-containing protein</fullName>
    </recommendedName>
</protein>
<dbReference type="InterPro" id="IPR012916">
    <property type="entry name" value="RED_N"/>
</dbReference>
<evidence type="ECO:0000256" key="3">
    <source>
        <dbReference type="SAM" id="Coils"/>
    </source>
</evidence>
<reference evidence="6" key="1">
    <citation type="submission" date="2021-03" db="EMBL/GenBank/DDBJ databases">
        <authorList>
            <person name="Tagirdzhanova G."/>
        </authorList>
    </citation>
    <scope>NUCLEOTIDE SEQUENCE</scope>
</reference>
<feature type="domain" description="RED-like N-terminal" evidence="5">
    <location>
        <begin position="75"/>
        <end position="185"/>
    </location>
</feature>
<feature type="region of interest" description="Disordered" evidence="4">
    <location>
        <begin position="282"/>
        <end position="303"/>
    </location>
</feature>
<feature type="compositionally biased region" description="Polar residues" evidence="4">
    <location>
        <begin position="286"/>
        <end position="300"/>
    </location>
</feature>
<dbReference type="PANTHER" id="PTHR12765">
    <property type="entry name" value="RED PROTEIN IK FACTOR CYTOKINE IK"/>
    <property type="match status" value="1"/>
</dbReference>
<feature type="region of interest" description="Disordered" evidence="4">
    <location>
        <begin position="1"/>
        <end position="54"/>
    </location>
</feature>
<evidence type="ECO:0000256" key="4">
    <source>
        <dbReference type="SAM" id="MobiDB-lite"/>
    </source>
</evidence>
<feature type="compositionally biased region" description="Polar residues" evidence="4">
    <location>
        <begin position="31"/>
        <end position="54"/>
    </location>
</feature>
<comment type="caution">
    <text evidence="6">The sequence shown here is derived from an EMBL/GenBank/DDBJ whole genome shotgun (WGS) entry which is preliminary data.</text>
</comment>
<dbReference type="Proteomes" id="UP000664169">
    <property type="component" value="Unassembled WGS sequence"/>
</dbReference>
<feature type="compositionally biased region" description="Basic and acidic residues" evidence="4">
    <location>
        <begin position="385"/>
        <end position="400"/>
    </location>
</feature>
<dbReference type="EMBL" id="CAJPDQ010000001">
    <property type="protein sequence ID" value="CAF9903204.1"/>
    <property type="molecule type" value="Genomic_DNA"/>
</dbReference>
<feature type="region of interest" description="Disordered" evidence="4">
    <location>
        <begin position="321"/>
        <end position="400"/>
    </location>
</feature>
<feature type="region of interest" description="Disordered" evidence="4">
    <location>
        <begin position="446"/>
        <end position="526"/>
    </location>
</feature>
<evidence type="ECO:0000259" key="5">
    <source>
        <dbReference type="Pfam" id="PF07808"/>
    </source>
</evidence>
<name>A0A8H3I7D9_9LECA</name>
<keyword evidence="2" id="KW-0539">Nucleus</keyword>
<sequence>MNNEQFRRLLVDKSTLSPTSSSPTARKQDGTVPTSLGSRMRSSIPMTPRNVTGSSSVNFARQLREANAPPAKKFKSTAVPKGAKLAAGYVDRARAREDAEEGDVAKRIKALEEMVKLGQMEQDAFERVRDEIIGGNVKNVHLVKGLDRKLLERARRGEDVFAAPSTKEKEDQQKEEIDVDRALEELETKEVVPIIRTKQVDQDPSGVAGKKRTRDDILRDLKEARQKVTGPVEPQQQALGSRFRKVTEKLQPGGSRLEIDEKGREVLIVMEMDGTIKRKIKKTKSTNETVQSASIPSAETLSAPDKAIKLLGADVVIPDRAPLLPEPEENQDQDLFADVGTDYDPLAGLSESDVDAAEAENGKDESKAKSNPLKEQDSGAPRNYFNEKAKEEPDDVKKTSHDADFLTAIRKAAGVADRLHKTDDIEEGLEDDEEKLKKLARRREMLQIHDRDAEDLDLGFGSSRFDDQEDGEDRSYKLSRWKDNGGEDNAKGHDGQSKRKRGPKKKKGDKNNASDVLAVLERRAKT</sequence>
<evidence type="ECO:0000256" key="2">
    <source>
        <dbReference type="ARBA" id="ARBA00023242"/>
    </source>
</evidence>
<dbReference type="AlphaFoldDB" id="A0A8H3I7D9"/>
<evidence type="ECO:0000313" key="7">
    <source>
        <dbReference type="Proteomes" id="UP000664169"/>
    </source>
</evidence>
<gene>
    <name evidence="6" type="ORF">GOMPHAMPRED_000130</name>
</gene>
<keyword evidence="7" id="KW-1185">Reference proteome</keyword>
<comment type="subcellular location">
    <subcellularLocation>
        <location evidence="1">Nucleus</location>
    </subcellularLocation>
</comment>
<keyword evidence="3" id="KW-0175">Coiled coil</keyword>
<dbReference type="InterPro" id="IPR039896">
    <property type="entry name" value="Red-like"/>
</dbReference>
<organism evidence="6 7">
    <name type="scientific">Gomphillus americanus</name>
    <dbReference type="NCBI Taxonomy" id="1940652"/>
    <lineage>
        <taxon>Eukaryota</taxon>
        <taxon>Fungi</taxon>
        <taxon>Dikarya</taxon>
        <taxon>Ascomycota</taxon>
        <taxon>Pezizomycotina</taxon>
        <taxon>Lecanoromycetes</taxon>
        <taxon>OSLEUM clade</taxon>
        <taxon>Ostropomycetidae</taxon>
        <taxon>Ostropales</taxon>
        <taxon>Graphidaceae</taxon>
        <taxon>Gomphilloideae</taxon>
        <taxon>Gomphillus</taxon>
    </lineage>
</organism>
<dbReference type="OrthoDB" id="3366823at2759"/>
<evidence type="ECO:0000256" key="1">
    <source>
        <dbReference type="ARBA" id="ARBA00004123"/>
    </source>
</evidence>
<feature type="compositionally biased region" description="Basic and acidic residues" evidence="4">
    <location>
        <begin position="473"/>
        <end position="497"/>
    </location>
</feature>
<feature type="compositionally biased region" description="Basic and acidic residues" evidence="4">
    <location>
        <begin position="360"/>
        <end position="377"/>
    </location>
</feature>
<accession>A0A8H3I7D9</accession>
<feature type="compositionally biased region" description="Low complexity" evidence="4">
    <location>
        <begin position="14"/>
        <end position="24"/>
    </location>
</feature>
<feature type="compositionally biased region" description="Basic residues" evidence="4">
    <location>
        <begin position="498"/>
        <end position="508"/>
    </location>
</feature>
<feature type="compositionally biased region" description="Basic and acidic residues" evidence="4">
    <location>
        <begin position="1"/>
        <end position="11"/>
    </location>
</feature>
<proteinExistence type="predicted"/>